<gene>
    <name evidence="2" type="ORF">ABENE_19335</name>
</gene>
<reference evidence="2 3" key="1">
    <citation type="journal article" date="2014" name="Nature">
        <title>Sequential evolution of bacterial morphology by co-option of a developmental regulator.</title>
        <authorList>
            <person name="Jiang C."/>
            <person name="Brown P.J."/>
            <person name="Ducret A."/>
            <person name="Brun Y.V."/>
        </authorList>
    </citation>
    <scope>NUCLEOTIDE SEQUENCE [LARGE SCALE GENOMIC DNA]</scope>
    <source>
        <strain evidence="2 3">DSM 16100</strain>
    </source>
</reference>
<dbReference type="PATRIC" id="fig|1121022.4.peg.3962"/>
<keyword evidence="1" id="KW-1133">Transmembrane helix</keyword>
<name>V4R0P4_9CAUL</name>
<dbReference type="AlphaFoldDB" id="V4R0P4"/>
<accession>V4R0P4</accession>
<keyword evidence="1" id="KW-0812">Transmembrane</keyword>
<dbReference type="Proteomes" id="UP000017837">
    <property type="component" value="Unassembled WGS sequence"/>
</dbReference>
<evidence type="ECO:0000256" key="1">
    <source>
        <dbReference type="SAM" id="Phobius"/>
    </source>
</evidence>
<evidence type="ECO:0000313" key="2">
    <source>
        <dbReference type="EMBL" id="ESQ84973.1"/>
    </source>
</evidence>
<dbReference type="OrthoDB" id="8482137at2"/>
<dbReference type="RefSeq" id="WP_018083632.1">
    <property type="nucleotide sequence ID" value="NZ_AQWM01000038.1"/>
</dbReference>
<sequence length="103" mass="11474">MTESNQRTAYIFYIVFTSILVACLAFVWFMSPLGLGFARWPERELLQSIYAGSYYAGIPAILIAKVISPVLFAYRKRKAAYGVPAISIAVFLICVTLILSNVN</sequence>
<keyword evidence="1" id="KW-0472">Membrane</keyword>
<evidence type="ECO:0000313" key="3">
    <source>
        <dbReference type="Proteomes" id="UP000017837"/>
    </source>
</evidence>
<comment type="caution">
    <text evidence="2">The sequence shown here is derived from an EMBL/GenBank/DDBJ whole genome shotgun (WGS) entry which is preliminary data.</text>
</comment>
<feature type="transmembrane region" description="Helical" evidence="1">
    <location>
        <begin position="49"/>
        <end position="67"/>
    </location>
</feature>
<keyword evidence="3" id="KW-1185">Reference proteome</keyword>
<feature type="transmembrane region" description="Helical" evidence="1">
    <location>
        <begin position="79"/>
        <end position="99"/>
    </location>
</feature>
<feature type="transmembrane region" description="Helical" evidence="1">
    <location>
        <begin position="9"/>
        <end position="29"/>
    </location>
</feature>
<proteinExistence type="predicted"/>
<dbReference type="PROSITE" id="PS51257">
    <property type="entry name" value="PROKAR_LIPOPROTEIN"/>
    <property type="match status" value="1"/>
</dbReference>
<protein>
    <submittedName>
        <fullName evidence="2">Uncharacterized protein</fullName>
    </submittedName>
</protein>
<dbReference type="EMBL" id="AWGB01000062">
    <property type="protein sequence ID" value="ESQ84973.1"/>
    <property type="molecule type" value="Genomic_DNA"/>
</dbReference>
<organism evidence="2 3">
    <name type="scientific">Asticcacaulis benevestitus DSM 16100 = ATCC BAA-896</name>
    <dbReference type="NCBI Taxonomy" id="1121022"/>
    <lineage>
        <taxon>Bacteria</taxon>
        <taxon>Pseudomonadati</taxon>
        <taxon>Pseudomonadota</taxon>
        <taxon>Alphaproteobacteria</taxon>
        <taxon>Caulobacterales</taxon>
        <taxon>Caulobacteraceae</taxon>
        <taxon>Asticcacaulis</taxon>
    </lineage>
</organism>